<keyword evidence="3 6" id="KW-0812">Transmembrane</keyword>
<evidence type="ECO:0000256" key="2">
    <source>
        <dbReference type="ARBA" id="ARBA00022448"/>
    </source>
</evidence>
<dbReference type="AlphaFoldDB" id="A0A0D2D1G9"/>
<dbReference type="InterPro" id="IPR036259">
    <property type="entry name" value="MFS_trans_sf"/>
</dbReference>
<name>A0A0D2D1G9_9EURO</name>
<dbReference type="Gene3D" id="1.20.1250.20">
    <property type="entry name" value="MFS general substrate transporter like domains"/>
    <property type="match status" value="1"/>
</dbReference>
<keyword evidence="5 6" id="KW-0472">Membrane</keyword>
<evidence type="ECO:0000256" key="6">
    <source>
        <dbReference type="SAM" id="Phobius"/>
    </source>
</evidence>
<protein>
    <recommendedName>
        <fullName evidence="9">Major facilitator superfamily (MFS) profile domain-containing protein</fullName>
    </recommendedName>
</protein>
<dbReference type="Proteomes" id="UP000054342">
    <property type="component" value="Unassembled WGS sequence"/>
</dbReference>
<dbReference type="HOGENOM" id="CLU_018303_0_0_1"/>
<feature type="transmembrane region" description="Helical" evidence="6">
    <location>
        <begin position="496"/>
        <end position="520"/>
    </location>
</feature>
<organism evidence="7 8">
    <name type="scientific">Exophiala xenobiotica</name>
    <dbReference type="NCBI Taxonomy" id="348802"/>
    <lineage>
        <taxon>Eukaryota</taxon>
        <taxon>Fungi</taxon>
        <taxon>Dikarya</taxon>
        <taxon>Ascomycota</taxon>
        <taxon>Pezizomycotina</taxon>
        <taxon>Eurotiomycetes</taxon>
        <taxon>Chaetothyriomycetidae</taxon>
        <taxon>Chaetothyriales</taxon>
        <taxon>Herpotrichiellaceae</taxon>
        <taxon>Exophiala</taxon>
    </lineage>
</organism>
<feature type="transmembrane region" description="Helical" evidence="6">
    <location>
        <begin position="20"/>
        <end position="38"/>
    </location>
</feature>
<feature type="transmembrane region" description="Helical" evidence="6">
    <location>
        <begin position="551"/>
        <end position="570"/>
    </location>
</feature>
<gene>
    <name evidence="7" type="ORF">PV05_04938</name>
</gene>
<evidence type="ECO:0000313" key="8">
    <source>
        <dbReference type="Proteomes" id="UP000054342"/>
    </source>
</evidence>
<keyword evidence="2" id="KW-0813">Transport</keyword>
<reference evidence="7 8" key="1">
    <citation type="submission" date="2015-01" db="EMBL/GenBank/DDBJ databases">
        <title>The Genome Sequence of Exophiala xenobiotica CBS118157.</title>
        <authorList>
            <consortium name="The Broad Institute Genomics Platform"/>
            <person name="Cuomo C."/>
            <person name="de Hoog S."/>
            <person name="Gorbushina A."/>
            <person name="Stielow B."/>
            <person name="Teixiera M."/>
            <person name="Abouelleil A."/>
            <person name="Chapman S.B."/>
            <person name="Priest M."/>
            <person name="Young S.K."/>
            <person name="Wortman J."/>
            <person name="Nusbaum C."/>
            <person name="Birren B."/>
        </authorList>
    </citation>
    <scope>NUCLEOTIDE SEQUENCE [LARGE SCALE GENOMIC DNA]</scope>
    <source>
        <strain evidence="7 8">CBS 118157</strain>
    </source>
</reference>
<dbReference type="GO" id="GO:0005886">
    <property type="term" value="C:plasma membrane"/>
    <property type="evidence" value="ECO:0007669"/>
    <property type="project" value="TreeGrafter"/>
</dbReference>
<keyword evidence="8" id="KW-1185">Reference proteome</keyword>
<dbReference type="EMBL" id="KN847319">
    <property type="protein sequence ID" value="KIW56266.1"/>
    <property type="molecule type" value="Genomic_DNA"/>
</dbReference>
<dbReference type="RefSeq" id="XP_013316850.1">
    <property type="nucleotide sequence ID" value="XM_013461396.1"/>
</dbReference>
<dbReference type="PANTHER" id="PTHR19432">
    <property type="entry name" value="SUGAR TRANSPORTER"/>
    <property type="match status" value="1"/>
</dbReference>
<proteinExistence type="predicted"/>
<feature type="transmembrane region" description="Helical" evidence="6">
    <location>
        <begin position="376"/>
        <end position="394"/>
    </location>
</feature>
<feature type="transmembrane region" description="Helical" evidence="6">
    <location>
        <begin position="129"/>
        <end position="154"/>
    </location>
</feature>
<keyword evidence="4 6" id="KW-1133">Transmembrane helix</keyword>
<evidence type="ECO:0000256" key="1">
    <source>
        <dbReference type="ARBA" id="ARBA00004141"/>
    </source>
</evidence>
<comment type="subcellular location">
    <subcellularLocation>
        <location evidence="1">Membrane</location>
        <topology evidence="1">Multi-pass membrane protein</topology>
    </subcellularLocation>
</comment>
<dbReference type="GO" id="GO:0008506">
    <property type="term" value="F:sucrose:proton symporter activity"/>
    <property type="evidence" value="ECO:0007669"/>
    <property type="project" value="TreeGrafter"/>
</dbReference>
<evidence type="ECO:0000313" key="7">
    <source>
        <dbReference type="EMBL" id="KIW56267.1"/>
    </source>
</evidence>
<evidence type="ECO:0000256" key="3">
    <source>
        <dbReference type="ARBA" id="ARBA00022692"/>
    </source>
</evidence>
<evidence type="ECO:0000256" key="5">
    <source>
        <dbReference type="ARBA" id="ARBA00023136"/>
    </source>
</evidence>
<dbReference type="OrthoDB" id="28755at2759"/>
<feature type="transmembrane region" description="Helical" evidence="6">
    <location>
        <begin position="206"/>
        <end position="225"/>
    </location>
</feature>
<feature type="transmembrane region" description="Helical" evidence="6">
    <location>
        <begin position="91"/>
        <end position="109"/>
    </location>
</feature>
<dbReference type="PANTHER" id="PTHR19432:SF76">
    <property type="entry name" value="TRANSPORTER, PUTATIVE (EUROFUNG)-RELATED"/>
    <property type="match status" value="1"/>
</dbReference>
<accession>A0A0D2D1G9</accession>
<dbReference type="Pfam" id="PF13347">
    <property type="entry name" value="MFS_2"/>
    <property type="match status" value="1"/>
</dbReference>
<evidence type="ECO:0008006" key="9">
    <source>
        <dbReference type="Google" id="ProtNLM"/>
    </source>
</evidence>
<dbReference type="SUPFAM" id="SSF103473">
    <property type="entry name" value="MFS general substrate transporter"/>
    <property type="match status" value="1"/>
</dbReference>
<feature type="transmembrane region" description="Helical" evidence="6">
    <location>
        <begin position="268"/>
        <end position="290"/>
    </location>
</feature>
<dbReference type="EMBL" id="KN847319">
    <property type="protein sequence ID" value="KIW56267.1"/>
    <property type="molecule type" value="Genomic_DNA"/>
</dbReference>
<sequence>MQRTASWSGTPSIKGSTESMRMILLTFCLIGLQFTWGTEMTYGTPYLLQLGLTKSRTSLVWIAGPLSGLLMQPVVGAYADKSTSKYGRRRPYMLVGALITGLGLLLLGWTSEVVGLFVPEGPTKKDFTIVLAVLCIYALDFSVNAVQACCRSLIVDTLSVSQQQAGSAWASRLTAAGHLMGYFIGTFDLVKILPTWMGGDSQFKKMVVISAMALWVCTGVTCWAVTERVRIAREDGEDGMNVRAVLGNLWHRTMNLPKRIQMICWVQFWNWVGWFPFLFYSSTFVGEIYYRYEHPPAEPGSKDEHDALGNIGRLGSMALVIFSLITFGSSVLLPYIVSSPEAGDEKFTPRPPASLGKTVQTVLVRAQRMQPDLTSAWMYSNLLFAGITICAPGVRSLSAATALVASCGVPWAVSCWAPFGLLGIEINRTGSSGHANVHGSSVPGYTAVRGSVDEDEDNDIEMEEARDRRAVSDGVLRLNHPDDQGAHASTGELAGIYLGVLNVYTTLPQFVGTFISWIVFSVLEPGRNDHVADEDSDHHRWLNLKKNAPNAIAVCMFIGACCSVVAAEAARRLRRLE</sequence>
<feature type="transmembrane region" description="Helical" evidence="6">
    <location>
        <begin position="400"/>
        <end position="424"/>
    </location>
</feature>
<evidence type="ECO:0000256" key="4">
    <source>
        <dbReference type="ARBA" id="ARBA00022989"/>
    </source>
</evidence>
<dbReference type="RefSeq" id="XP_013316851.1">
    <property type="nucleotide sequence ID" value="XM_013461397.1"/>
</dbReference>
<feature type="transmembrane region" description="Helical" evidence="6">
    <location>
        <begin position="310"/>
        <end position="337"/>
    </location>
</feature>
<dbReference type="GeneID" id="25326846"/>
<feature type="transmembrane region" description="Helical" evidence="6">
    <location>
        <begin position="175"/>
        <end position="194"/>
    </location>
</feature>
<feature type="transmembrane region" description="Helical" evidence="6">
    <location>
        <begin position="58"/>
        <end position="79"/>
    </location>
</feature>